<sequence length="466" mass="50615">MTTRRPTSPLHPYAGRFDVHATMPEQPVSREQILDELRQMSTEEDIKGDTGRVSGSIYSGDHDHYHFQVEAFGYFGHANVLQRDMYPSATKMEAEIIAMTADILHGDENTAGLVTSGGTESLVTAMLAYREWGRNTLGKARPQIIMPVTAHPAHSKAFHWFDIDAVIAPVDENQKVDLDFVRANINENTVALVGSAGTYPHGVIDPIPELGQIALEHGLGLHVDGCLGGWILAWAKDLGYEHTPFDLSVPGVTSISADTHKYGYALKGSSVLLFRPKELRREQYLLIDSWPGGAYASPGMGGSRSGGLISATWASLLSFGKAGYRAAAKDIFRTADEIRAAVVSHPELELVGDSLWNIAFTATKESQMDIFHVNDGLADLGWRMNGLQFPAALHFCVTRPNTRPGVTEDFARDLAKAVSYAQNPPNPMPRSGAMYGAGGAARPERDQLAKASADRLDAIHEVGPLS</sequence>
<accession>A0A6J7DH18</accession>
<dbReference type="Gene3D" id="3.90.1150.10">
    <property type="entry name" value="Aspartate Aminotransferase, domain 1"/>
    <property type="match status" value="1"/>
</dbReference>
<evidence type="ECO:0000256" key="3">
    <source>
        <dbReference type="ARBA" id="ARBA00004760"/>
    </source>
</evidence>
<keyword evidence="8" id="KW-0746">Sphingolipid metabolism</keyword>
<protein>
    <submittedName>
        <fullName evidence="15">Unannotated protein</fullName>
    </submittedName>
</protein>
<dbReference type="GO" id="GO:0005789">
    <property type="term" value="C:endoplasmic reticulum membrane"/>
    <property type="evidence" value="ECO:0007669"/>
    <property type="project" value="UniProtKB-SubCell"/>
</dbReference>
<dbReference type="InterPro" id="IPR015421">
    <property type="entry name" value="PyrdxlP-dep_Trfase_major"/>
</dbReference>
<dbReference type="Pfam" id="PF00282">
    <property type="entry name" value="Pyridoxal_deC"/>
    <property type="match status" value="1"/>
</dbReference>
<name>A0A6J7DH18_9ZZZZ</name>
<evidence type="ECO:0000256" key="1">
    <source>
        <dbReference type="ARBA" id="ARBA00001933"/>
    </source>
</evidence>
<dbReference type="PANTHER" id="PTHR42735:SF6">
    <property type="entry name" value="SPHINGOSINE-1-PHOSPHATE LYASE 1"/>
    <property type="match status" value="1"/>
</dbReference>
<dbReference type="SUPFAM" id="SSF53383">
    <property type="entry name" value="PLP-dependent transferases"/>
    <property type="match status" value="1"/>
</dbReference>
<dbReference type="PANTHER" id="PTHR42735">
    <property type="match status" value="1"/>
</dbReference>
<evidence type="ECO:0000256" key="5">
    <source>
        <dbReference type="ARBA" id="ARBA00022692"/>
    </source>
</evidence>
<dbReference type="InterPro" id="IPR050477">
    <property type="entry name" value="GrpII_AminoAcid_Decarb"/>
</dbReference>
<comment type="subcellular location">
    <subcellularLocation>
        <location evidence="2">Endoplasmic reticulum membrane</location>
        <topology evidence="2">Single-pass membrane protein</topology>
    </subcellularLocation>
</comment>
<comment type="similarity">
    <text evidence="13">Belongs to the group II decarboxylase family. Sphingosine-1-phosphate lyase subfamily.</text>
</comment>
<reference evidence="15" key="1">
    <citation type="submission" date="2020-05" db="EMBL/GenBank/DDBJ databases">
        <authorList>
            <person name="Chiriac C."/>
            <person name="Salcher M."/>
            <person name="Ghai R."/>
            <person name="Kavagutti S V."/>
        </authorList>
    </citation>
    <scope>NUCLEOTIDE SEQUENCE</scope>
</reference>
<dbReference type="Gene3D" id="6.10.140.2150">
    <property type="match status" value="1"/>
</dbReference>
<dbReference type="Gene3D" id="3.40.640.10">
    <property type="entry name" value="Type I PLP-dependent aspartate aminotransferase-like (Major domain)"/>
    <property type="match status" value="1"/>
</dbReference>
<organism evidence="15">
    <name type="scientific">freshwater metagenome</name>
    <dbReference type="NCBI Taxonomy" id="449393"/>
    <lineage>
        <taxon>unclassified sequences</taxon>
        <taxon>metagenomes</taxon>
        <taxon>ecological metagenomes</taxon>
    </lineage>
</organism>
<dbReference type="GO" id="GO:0019752">
    <property type="term" value="P:carboxylic acid metabolic process"/>
    <property type="evidence" value="ECO:0007669"/>
    <property type="project" value="InterPro"/>
</dbReference>
<dbReference type="EMBL" id="CAFBLP010000012">
    <property type="protein sequence ID" value="CAB4868890.1"/>
    <property type="molecule type" value="Genomic_DNA"/>
</dbReference>
<evidence type="ECO:0000256" key="6">
    <source>
        <dbReference type="ARBA" id="ARBA00022824"/>
    </source>
</evidence>
<evidence type="ECO:0000256" key="14">
    <source>
        <dbReference type="SAM" id="MobiDB-lite"/>
    </source>
</evidence>
<dbReference type="GO" id="GO:0030149">
    <property type="term" value="P:sphingolipid catabolic process"/>
    <property type="evidence" value="ECO:0007669"/>
    <property type="project" value="TreeGrafter"/>
</dbReference>
<dbReference type="InterPro" id="IPR002129">
    <property type="entry name" value="PyrdxlP-dep_de-COase"/>
</dbReference>
<comment type="pathway">
    <text evidence="3">Lipid metabolism; sphingolipid metabolism.</text>
</comment>
<comment type="cofactor">
    <cofactor evidence="1">
        <name>pyridoxal 5'-phosphate</name>
        <dbReference type="ChEBI" id="CHEBI:597326"/>
    </cofactor>
</comment>
<keyword evidence="9" id="KW-1133">Transmembrane helix</keyword>
<keyword evidence="10" id="KW-0443">Lipid metabolism</keyword>
<evidence type="ECO:0000256" key="11">
    <source>
        <dbReference type="ARBA" id="ARBA00023136"/>
    </source>
</evidence>
<keyword evidence="6" id="KW-0256">Endoplasmic reticulum</keyword>
<evidence type="ECO:0000256" key="10">
    <source>
        <dbReference type="ARBA" id="ARBA00023098"/>
    </source>
</evidence>
<keyword evidence="12" id="KW-0456">Lyase</keyword>
<evidence type="ECO:0000256" key="4">
    <source>
        <dbReference type="ARBA" id="ARBA00004991"/>
    </source>
</evidence>
<evidence type="ECO:0000313" key="15">
    <source>
        <dbReference type="EMBL" id="CAB4868890.1"/>
    </source>
</evidence>
<dbReference type="GO" id="GO:0030170">
    <property type="term" value="F:pyridoxal phosphate binding"/>
    <property type="evidence" value="ECO:0007669"/>
    <property type="project" value="InterPro"/>
</dbReference>
<evidence type="ECO:0000256" key="7">
    <source>
        <dbReference type="ARBA" id="ARBA00022898"/>
    </source>
</evidence>
<evidence type="ECO:0000256" key="2">
    <source>
        <dbReference type="ARBA" id="ARBA00004389"/>
    </source>
</evidence>
<feature type="region of interest" description="Disordered" evidence="14">
    <location>
        <begin position="420"/>
        <end position="450"/>
    </location>
</feature>
<evidence type="ECO:0000256" key="12">
    <source>
        <dbReference type="ARBA" id="ARBA00023239"/>
    </source>
</evidence>
<evidence type="ECO:0000256" key="13">
    <source>
        <dbReference type="ARBA" id="ARBA00038302"/>
    </source>
</evidence>
<comment type="pathway">
    <text evidence="4">Sphingolipid metabolism.</text>
</comment>
<dbReference type="GO" id="GO:0008117">
    <property type="term" value="F:sphinganine-1-phosphate aldolase activity"/>
    <property type="evidence" value="ECO:0007669"/>
    <property type="project" value="TreeGrafter"/>
</dbReference>
<proteinExistence type="inferred from homology"/>
<dbReference type="AlphaFoldDB" id="A0A6J7DH18"/>
<keyword evidence="5" id="KW-0812">Transmembrane</keyword>
<gene>
    <name evidence="15" type="ORF">UFOPK3376_00700</name>
</gene>
<dbReference type="InterPro" id="IPR015422">
    <property type="entry name" value="PyrdxlP-dep_Trfase_small"/>
</dbReference>
<evidence type="ECO:0000256" key="8">
    <source>
        <dbReference type="ARBA" id="ARBA00022919"/>
    </source>
</evidence>
<keyword evidence="7" id="KW-0663">Pyridoxal phosphate</keyword>
<dbReference type="FunFam" id="3.40.640.10:FF:000020">
    <property type="entry name" value="sphingosine-1-phosphate lyase 1"/>
    <property type="match status" value="1"/>
</dbReference>
<evidence type="ECO:0000256" key="9">
    <source>
        <dbReference type="ARBA" id="ARBA00022989"/>
    </source>
</evidence>
<dbReference type="InterPro" id="IPR015424">
    <property type="entry name" value="PyrdxlP-dep_Trfase"/>
</dbReference>
<keyword evidence="11" id="KW-0472">Membrane</keyword>